<gene>
    <name evidence="2" type="ORF">GGE31_000141</name>
    <name evidence="1" type="ORF">GGE33_001644</name>
    <name evidence="3" type="ORF">GGE35_000139</name>
</gene>
<proteinExistence type="predicted"/>
<accession>A0A7W6S637</accession>
<dbReference type="Proteomes" id="UP000524535">
    <property type="component" value="Unassembled WGS sequence"/>
</dbReference>
<dbReference type="Proteomes" id="UP000520770">
    <property type="component" value="Unassembled WGS sequence"/>
</dbReference>
<dbReference type="EMBL" id="JACIGY010000001">
    <property type="protein sequence ID" value="MBB4409670.1"/>
    <property type="molecule type" value="Genomic_DNA"/>
</dbReference>
<organism evidence="1 4">
    <name type="scientific">Aliirhizobium cellulosilyticum</name>
    <dbReference type="NCBI Taxonomy" id="393664"/>
    <lineage>
        <taxon>Bacteria</taxon>
        <taxon>Pseudomonadati</taxon>
        <taxon>Pseudomonadota</taxon>
        <taxon>Alphaproteobacteria</taxon>
        <taxon>Hyphomicrobiales</taxon>
        <taxon>Rhizobiaceae</taxon>
        <taxon>Aliirhizobium</taxon>
    </lineage>
</organism>
<comment type="caution">
    <text evidence="1">The sequence shown here is derived from an EMBL/GenBank/DDBJ whole genome shotgun (WGS) entry which is preliminary data.</text>
</comment>
<evidence type="ECO:0000313" key="2">
    <source>
        <dbReference type="EMBL" id="MBB4409670.1"/>
    </source>
</evidence>
<reference evidence="4 5" key="1">
    <citation type="submission" date="2020-08" db="EMBL/GenBank/DDBJ databases">
        <title>Genomic Encyclopedia of Type Strains, Phase IV (KMG-V): Genome sequencing to study the core and pangenomes of soil and plant-associated prokaryotes.</title>
        <authorList>
            <person name="Whitman W."/>
        </authorList>
    </citation>
    <scope>NUCLEOTIDE SEQUENCE [LARGE SCALE GENOMIC DNA]</scope>
    <source>
        <strain evidence="2 5">SEMIA 444</strain>
        <strain evidence="1 4">SEMIA 448</strain>
        <strain evidence="3 6">SEMIA 452</strain>
    </source>
</reference>
<protein>
    <recommendedName>
        <fullName evidence="7">Tail fiber protein</fullName>
    </recommendedName>
</protein>
<evidence type="ECO:0000313" key="3">
    <source>
        <dbReference type="EMBL" id="MBB4444357.1"/>
    </source>
</evidence>
<dbReference type="EMBL" id="JACIHM010000001">
    <property type="protein sequence ID" value="MBB4444357.1"/>
    <property type="molecule type" value="Genomic_DNA"/>
</dbReference>
<evidence type="ECO:0000313" key="4">
    <source>
        <dbReference type="Proteomes" id="UP000520770"/>
    </source>
</evidence>
<sequence length="307" mass="31149">MQAYDVLLQAIAGLTTAANQIIYTTAPDAVAVTSITTYGRSLIDDADAAAARTTLGLGSLATLGSVNDANWSGADLSIANGGTGASSAAAARSNLGLAAVASSGSAADLTGILPNSALSGGYGNITNLGISGTLAITSTAPTINFIDTTAGSYNTRLIVDANNWYLQKQADGSTSWTTFAQFEMDTTNAYLNGSQIWTQANHNHLAIGTTAATARSAMGLGGLATLDVADLFYTGTSAGNTNFPVGSYINVADTGGQIDRNASAVIRLNPDSNVYYRVGGSGAALSGTWRCRGYIGNGVAIFQRTAT</sequence>
<evidence type="ECO:0000313" key="1">
    <source>
        <dbReference type="EMBL" id="MBB4347936.1"/>
    </source>
</evidence>
<name>A0A7W6S637_9HYPH</name>
<dbReference type="AlphaFoldDB" id="A0A7W6S637"/>
<keyword evidence="5" id="KW-1185">Reference proteome</keyword>
<evidence type="ECO:0000313" key="6">
    <source>
        <dbReference type="Proteomes" id="UP000576087"/>
    </source>
</evidence>
<evidence type="ECO:0008006" key="7">
    <source>
        <dbReference type="Google" id="ProtNLM"/>
    </source>
</evidence>
<dbReference type="Proteomes" id="UP000576087">
    <property type="component" value="Unassembled WGS sequence"/>
</dbReference>
<dbReference type="RefSeq" id="WP_343062358.1">
    <property type="nucleotide sequence ID" value="NZ_JACIGW010000001.1"/>
</dbReference>
<dbReference type="EMBL" id="JACIGW010000001">
    <property type="protein sequence ID" value="MBB4347936.1"/>
    <property type="molecule type" value="Genomic_DNA"/>
</dbReference>
<evidence type="ECO:0000313" key="5">
    <source>
        <dbReference type="Proteomes" id="UP000524535"/>
    </source>
</evidence>